<dbReference type="Pfam" id="PF04434">
    <property type="entry name" value="SWIM"/>
    <property type="match status" value="1"/>
</dbReference>
<dbReference type="PROSITE" id="PS50089">
    <property type="entry name" value="ZF_RING_2"/>
    <property type="match status" value="1"/>
</dbReference>
<feature type="domain" description="SWIM-type" evidence="4">
    <location>
        <begin position="135"/>
        <end position="167"/>
    </location>
</feature>
<reference evidence="5 6" key="1">
    <citation type="submission" date="2024-02" db="EMBL/GenBank/DDBJ databases">
        <title>De novo assembly and annotation of 12 fungi associated with fruit tree decline syndrome in Ontario, Canada.</title>
        <authorList>
            <person name="Sulman M."/>
            <person name="Ellouze W."/>
            <person name="Ilyukhin E."/>
        </authorList>
    </citation>
    <scope>NUCLEOTIDE SEQUENCE [LARGE SCALE GENOMIC DNA]</scope>
    <source>
        <strain evidence="5 6">M1-105</strain>
    </source>
</reference>
<sequence length="347" mass="37964">MGAPDPTAGMSGVATPAQQLSQPRTSGRKRKPVSYAEDQPNAVLEDPPQKRRSKAVAKAASALEDGTDGSALSTPAKQAEKAKGKAFRDKPPQAFFAVKDRALTQRMFVIDRARGGTDACPEENVEIAGTTGNIYTVNISQVPSCTCPHAKKGNQCKHIIYVLIRVLKAPEHLQYQLAFISSELQEISSKAPPIPSEESGEKDGKRKPIDGDCPICCEDFEPNSEEIVYCKAACGNNVHKACFEQWAATKGNRNVTCPYCRSPWAGDEEMVKMIVKAGTKNADGYVNVASQLGLSGERGRTLLPDDIVVRHFLTDKPSKDYSTYHSFWDRQEARRGNIDSSWRGFGR</sequence>
<evidence type="ECO:0000256" key="2">
    <source>
        <dbReference type="SAM" id="MobiDB-lite"/>
    </source>
</evidence>
<evidence type="ECO:0000256" key="1">
    <source>
        <dbReference type="PROSITE-ProRule" id="PRU00175"/>
    </source>
</evidence>
<keyword evidence="6" id="KW-1185">Reference proteome</keyword>
<dbReference type="InterPro" id="IPR001841">
    <property type="entry name" value="Znf_RING"/>
</dbReference>
<keyword evidence="1" id="KW-0862">Zinc</keyword>
<dbReference type="InterPro" id="IPR007527">
    <property type="entry name" value="Znf_SWIM"/>
</dbReference>
<feature type="region of interest" description="Disordered" evidence="2">
    <location>
        <begin position="1"/>
        <end position="86"/>
    </location>
</feature>
<gene>
    <name evidence="5" type="ORF">SLS56_001839</name>
</gene>
<dbReference type="PANTHER" id="PTHR21540:SF0">
    <property type="entry name" value="PHD FAMILY PROTEIN"/>
    <property type="match status" value="1"/>
</dbReference>
<organism evidence="5 6">
    <name type="scientific">Neofusicoccum ribis</name>
    <dbReference type="NCBI Taxonomy" id="45134"/>
    <lineage>
        <taxon>Eukaryota</taxon>
        <taxon>Fungi</taxon>
        <taxon>Dikarya</taxon>
        <taxon>Ascomycota</taxon>
        <taxon>Pezizomycotina</taxon>
        <taxon>Dothideomycetes</taxon>
        <taxon>Dothideomycetes incertae sedis</taxon>
        <taxon>Botryosphaeriales</taxon>
        <taxon>Botryosphaeriaceae</taxon>
        <taxon>Neofusicoccum</taxon>
    </lineage>
</organism>
<dbReference type="InterPro" id="IPR039903">
    <property type="entry name" value="Zswim2"/>
</dbReference>
<proteinExistence type="predicted"/>
<dbReference type="Gene3D" id="3.30.40.10">
    <property type="entry name" value="Zinc/RING finger domain, C3HC4 (zinc finger)"/>
    <property type="match status" value="1"/>
</dbReference>
<dbReference type="Pfam" id="PF13639">
    <property type="entry name" value="zf-RING_2"/>
    <property type="match status" value="1"/>
</dbReference>
<evidence type="ECO:0000313" key="6">
    <source>
        <dbReference type="Proteomes" id="UP001521116"/>
    </source>
</evidence>
<dbReference type="Proteomes" id="UP001521116">
    <property type="component" value="Unassembled WGS sequence"/>
</dbReference>
<evidence type="ECO:0000259" key="3">
    <source>
        <dbReference type="PROSITE" id="PS50089"/>
    </source>
</evidence>
<name>A0ABR3T6F7_9PEZI</name>
<keyword evidence="1" id="KW-0479">Metal-binding</keyword>
<dbReference type="InterPro" id="IPR013083">
    <property type="entry name" value="Znf_RING/FYVE/PHD"/>
</dbReference>
<dbReference type="PROSITE" id="PS50966">
    <property type="entry name" value="ZF_SWIM"/>
    <property type="match status" value="1"/>
</dbReference>
<dbReference type="CDD" id="cd16494">
    <property type="entry name" value="RING-CH-C4HC3_ZSWM2"/>
    <property type="match status" value="1"/>
</dbReference>
<evidence type="ECO:0000313" key="5">
    <source>
        <dbReference type="EMBL" id="KAL1635087.1"/>
    </source>
</evidence>
<dbReference type="PANTHER" id="PTHR21540">
    <property type="entry name" value="RING FINGER AND SWIM DOMAIN-CONTAINING PROTEIN 2"/>
    <property type="match status" value="1"/>
</dbReference>
<feature type="domain" description="RING-type" evidence="3">
    <location>
        <begin position="213"/>
        <end position="261"/>
    </location>
</feature>
<dbReference type="SUPFAM" id="SSF57850">
    <property type="entry name" value="RING/U-box"/>
    <property type="match status" value="1"/>
</dbReference>
<feature type="compositionally biased region" description="Polar residues" evidence="2">
    <location>
        <begin position="16"/>
        <end position="25"/>
    </location>
</feature>
<keyword evidence="1" id="KW-0863">Zinc-finger</keyword>
<evidence type="ECO:0000259" key="4">
    <source>
        <dbReference type="PROSITE" id="PS50966"/>
    </source>
</evidence>
<dbReference type="EMBL" id="JAJVDC020000012">
    <property type="protein sequence ID" value="KAL1635087.1"/>
    <property type="molecule type" value="Genomic_DNA"/>
</dbReference>
<protein>
    <submittedName>
        <fullName evidence="5">Uncharacterized protein</fullName>
    </submittedName>
</protein>
<accession>A0ABR3T6F7</accession>
<comment type="caution">
    <text evidence="5">The sequence shown here is derived from an EMBL/GenBank/DDBJ whole genome shotgun (WGS) entry which is preliminary data.</text>
</comment>